<dbReference type="GO" id="GO:0003677">
    <property type="term" value="F:DNA binding"/>
    <property type="evidence" value="ECO:0007669"/>
    <property type="project" value="UniProtKB-KW"/>
</dbReference>
<dbReference type="InterPro" id="IPR025756">
    <property type="entry name" value="Myb_CC_LHEQLE"/>
</dbReference>
<name>A0A5J9TXI4_9POAL</name>
<evidence type="ECO:0000256" key="3">
    <source>
        <dbReference type="ARBA" id="ARBA00023163"/>
    </source>
</evidence>
<keyword evidence="2" id="KW-0238">DNA-binding</keyword>
<evidence type="ECO:0000313" key="8">
    <source>
        <dbReference type="Proteomes" id="UP000324897"/>
    </source>
</evidence>
<dbReference type="FunFam" id="1.10.10.60:FF:000002">
    <property type="entry name" value="Myb family transcription factor"/>
    <property type="match status" value="1"/>
</dbReference>
<feature type="compositionally biased region" description="Low complexity" evidence="5">
    <location>
        <begin position="79"/>
        <end position="88"/>
    </location>
</feature>
<evidence type="ECO:0000256" key="5">
    <source>
        <dbReference type="SAM" id="MobiDB-lite"/>
    </source>
</evidence>
<evidence type="ECO:0000256" key="1">
    <source>
        <dbReference type="ARBA" id="ARBA00023015"/>
    </source>
</evidence>
<keyword evidence="3" id="KW-0804">Transcription</keyword>
<dbReference type="Proteomes" id="UP000324897">
    <property type="component" value="Unassembled WGS sequence"/>
</dbReference>
<feature type="non-terminal residue" evidence="7">
    <location>
        <position position="1"/>
    </location>
</feature>
<dbReference type="InterPro" id="IPR009057">
    <property type="entry name" value="Homeodomain-like_sf"/>
</dbReference>
<dbReference type="InterPro" id="IPR017930">
    <property type="entry name" value="Myb_dom"/>
</dbReference>
<gene>
    <name evidence="7" type="ORF">EJB05_39440</name>
</gene>
<evidence type="ECO:0000256" key="4">
    <source>
        <dbReference type="ARBA" id="ARBA00023242"/>
    </source>
</evidence>
<keyword evidence="1" id="KW-0805">Transcription regulation</keyword>
<dbReference type="PANTHER" id="PTHR31499:SF71">
    <property type="entry name" value="HTH MYB-TYPE DOMAIN-CONTAINING PROTEIN"/>
    <property type="match status" value="1"/>
</dbReference>
<evidence type="ECO:0000256" key="2">
    <source>
        <dbReference type="ARBA" id="ARBA00023125"/>
    </source>
</evidence>
<dbReference type="EMBL" id="RWGY01000031">
    <property type="protein sequence ID" value="TVU15897.1"/>
    <property type="molecule type" value="Genomic_DNA"/>
</dbReference>
<dbReference type="Gene3D" id="1.10.10.60">
    <property type="entry name" value="Homeodomain-like"/>
    <property type="match status" value="1"/>
</dbReference>
<dbReference type="InterPro" id="IPR012871">
    <property type="entry name" value="DUF1668_ORYSA"/>
</dbReference>
<reference evidence="7 8" key="1">
    <citation type="journal article" date="2019" name="Sci. Rep.">
        <title>A high-quality genome of Eragrostis curvula grass provides insights into Poaceae evolution and supports new strategies to enhance forage quality.</title>
        <authorList>
            <person name="Carballo J."/>
            <person name="Santos B.A.C.M."/>
            <person name="Zappacosta D."/>
            <person name="Garbus I."/>
            <person name="Selva J.P."/>
            <person name="Gallo C.A."/>
            <person name="Diaz A."/>
            <person name="Albertini E."/>
            <person name="Caccamo M."/>
            <person name="Echenique V."/>
        </authorList>
    </citation>
    <scope>NUCLEOTIDE SEQUENCE [LARGE SCALE GENOMIC DNA]</scope>
    <source>
        <strain evidence="8">cv. Victoria</strain>
        <tissue evidence="7">Leaf</tissue>
    </source>
</reference>
<dbReference type="NCBIfam" id="TIGR01557">
    <property type="entry name" value="myb_SHAQKYF"/>
    <property type="match status" value="1"/>
</dbReference>
<keyword evidence="8" id="KW-1185">Reference proteome</keyword>
<protein>
    <recommendedName>
        <fullName evidence="6">HTH myb-type domain-containing protein</fullName>
    </recommendedName>
</protein>
<dbReference type="InterPro" id="IPR006447">
    <property type="entry name" value="Myb_dom_plants"/>
</dbReference>
<sequence>MGYSIHKLDVDALDSDSKPRRRLPEPSAILIEAPTDRCPANLAALGSKIFFITDRFSDEAPVLIYDTETASLAVGPRPAPHAGAAPGRVHVHGARGPTTLRDEPPRRADLQCSFEVIMSRGPRDAEEDDESRRAERWSVESVPAPMPFHKHELVTAYAVHQEGRTVFVSARHRAPRDNEMIRKEGTWSFDTRRSAWTWHGEWQLPFHGQGHYVDELDAWVGLRRDGFLCSCAVPSRGGAAAMPEWKLLGKKTVFREELDRHVGTPGATLTCMGHGRFCLVLSSARPAEGSRRWTPSKGRSTVVKLHRRGMEGSYGGAAVLSRDPKQRLRWTPDLHERFVDAVTKLGGPDKATPKSVLRLMGMKGLTLYHLKSHLQKYRQGIQGKKSTGLELANSGGFTAQGISFSTAAPPGVPAEGNNTGELPLADALRYQVQVQRKLQEQLEVQKKLQMRIEAQGKYLKAILEKAHRNISFEQNASGNIESTRSQLTDFNLALSDFVDSAPQIYEENNGQLVQAISDDNQKDNHLGFQLYNVGSQEAKDVKCIPKTEDSLLLDLNIKGGYDLSSRGMQACELDLKINRQIM</sequence>
<dbReference type="Pfam" id="PF14379">
    <property type="entry name" value="Myb_CC_LHEQLE"/>
    <property type="match status" value="1"/>
</dbReference>
<evidence type="ECO:0000313" key="7">
    <source>
        <dbReference type="EMBL" id="TVU15897.1"/>
    </source>
</evidence>
<dbReference type="Pfam" id="PF00249">
    <property type="entry name" value="Myb_DNA-binding"/>
    <property type="match status" value="1"/>
</dbReference>
<dbReference type="SUPFAM" id="SSF46689">
    <property type="entry name" value="Homeodomain-like"/>
    <property type="match status" value="1"/>
</dbReference>
<dbReference type="InterPro" id="IPR046955">
    <property type="entry name" value="PHR1-like"/>
</dbReference>
<keyword evidence="4" id="KW-0539">Nucleus</keyword>
<dbReference type="PROSITE" id="PS51294">
    <property type="entry name" value="HTH_MYB"/>
    <property type="match status" value="1"/>
</dbReference>
<feature type="region of interest" description="Disordered" evidence="5">
    <location>
        <begin position="79"/>
        <end position="105"/>
    </location>
</feature>
<proteinExistence type="predicted"/>
<dbReference type="Gramene" id="TVU15897">
    <property type="protein sequence ID" value="TVU15897"/>
    <property type="gene ID" value="EJB05_39440"/>
</dbReference>
<organism evidence="7 8">
    <name type="scientific">Eragrostis curvula</name>
    <name type="common">weeping love grass</name>
    <dbReference type="NCBI Taxonomy" id="38414"/>
    <lineage>
        <taxon>Eukaryota</taxon>
        <taxon>Viridiplantae</taxon>
        <taxon>Streptophyta</taxon>
        <taxon>Embryophyta</taxon>
        <taxon>Tracheophyta</taxon>
        <taxon>Spermatophyta</taxon>
        <taxon>Magnoliopsida</taxon>
        <taxon>Liliopsida</taxon>
        <taxon>Poales</taxon>
        <taxon>Poaceae</taxon>
        <taxon>PACMAD clade</taxon>
        <taxon>Chloridoideae</taxon>
        <taxon>Eragrostideae</taxon>
        <taxon>Eragrostidinae</taxon>
        <taxon>Eragrostis</taxon>
    </lineage>
</organism>
<dbReference type="GO" id="GO:0003700">
    <property type="term" value="F:DNA-binding transcription factor activity"/>
    <property type="evidence" value="ECO:0007669"/>
    <property type="project" value="InterPro"/>
</dbReference>
<dbReference type="InterPro" id="IPR001005">
    <property type="entry name" value="SANT/Myb"/>
</dbReference>
<accession>A0A5J9TXI4</accession>
<feature type="domain" description="HTH myb-type" evidence="6">
    <location>
        <begin position="322"/>
        <end position="382"/>
    </location>
</feature>
<dbReference type="OrthoDB" id="551907at2759"/>
<dbReference type="AlphaFoldDB" id="A0A5J9TXI4"/>
<dbReference type="Pfam" id="PF07893">
    <property type="entry name" value="DUF1668"/>
    <property type="match status" value="1"/>
</dbReference>
<evidence type="ECO:0000259" key="6">
    <source>
        <dbReference type="PROSITE" id="PS51294"/>
    </source>
</evidence>
<dbReference type="PANTHER" id="PTHR31499">
    <property type="entry name" value="MYB FAMILY TRANSCRIPTION FACTOR PHL11"/>
    <property type="match status" value="1"/>
</dbReference>
<comment type="caution">
    <text evidence="7">The sequence shown here is derived from an EMBL/GenBank/DDBJ whole genome shotgun (WGS) entry which is preliminary data.</text>
</comment>